<name>A0A9D1KB13_9FIRM</name>
<accession>A0A9D1KB13</accession>
<gene>
    <name evidence="1" type="ORF">IAD04_05610</name>
</gene>
<protein>
    <submittedName>
        <fullName evidence="1">Uncharacterized protein</fullName>
    </submittedName>
</protein>
<reference evidence="1" key="2">
    <citation type="journal article" date="2021" name="PeerJ">
        <title>Extensive microbial diversity within the chicken gut microbiome revealed by metagenomics and culture.</title>
        <authorList>
            <person name="Gilroy R."/>
            <person name="Ravi A."/>
            <person name="Getino M."/>
            <person name="Pursley I."/>
            <person name="Horton D.L."/>
            <person name="Alikhan N.F."/>
            <person name="Baker D."/>
            <person name="Gharbi K."/>
            <person name="Hall N."/>
            <person name="Watson M."/>
            <person name="Adriaenssens E.M."/>
            <person name="Foster-Nyarko E."/>
            <person name="Jarju S."/>
            <person name="Secka A."/>
            <person name="Antonio M."/>
            <person name="Oren A."/>
            <person name="Chaudhuri R.R."/>
            <person name="La Ragione R."/>
            <person name="Hildebrand F."/>
            <person name="Pallen M.J."/>
        </authorList>
    </citation>
    <scope>NUCLEOTIDE SEQUENCE</scope>
    <source>
        <strain evidence="1">14508</strain>
    </source>
</reference>
<dbReference type="EMBL" id="DVKI01000176">
    <property type="protein sequence ID" value="HIT17830.1"/>
    <property type="molecule type" value="Genomic_DNA"/>
</dbReference>
<organism evidence="1 2">
    <name type="scientific">Candidatus Caccosoma faecigallinarum</name>
    <dbReference type="NCBI Taxonomy" id="2840720"/>
    <lineage>
        <taxon>Bacteria</taxon>
        <taxon>Bacillati</taxon>
        <taxon>Bacillota</taxon>
        <taxon>Bacillota incertae sedis</taxon>
        <taxon>Candidatus Caccosoma</taxon>
    </lineage>
</organism>
<reference evidence="1" key="1">
    <citation type="submission" date="2020-10" db="EMBL/GenBank/DDBJ databases">
        <authorList>
            <person name="Gilroy R."/>
        </authorList>
    </citation>
    <scope>NUCLEOTIDE SEQUENCE</scope>
    <source>
        <strain evidence="1">14508</strain>
    </source>
</reference>
<proteinExistence type="predicted"/>
<comment type="caution">
    <text evidence="1">The sequence shown here is derived from an EMBL/GenBank/DDBJ whole genome shotgun (WGS) entry which is preliminary data.</text>
</comment>
<evidence type="ECO:0000313" key="2">
    <source>
        <dbReference type="Proteomes" id="UP000886893"/>
    </source>
</evidence>
<dbReference type="Proteomes" id="UP000886893">
    <property type="component" value="Unassembled WGS sequence"/>
</dbReference>
<evidence type="ECO:0000313" key="1">
    <source>
        <dbReference type="EMBL" id="HIT17830.1"/>
    </source>
</evidence>
<dbReference type="AlphaFoldDB" id="A0A9D1KB13"/>
<sequence>MATEKKDEKKELQDETGFIHTEELRDLLKEKENEKKLPWYKRWFGKGKKQK</sequence>